<feature type="compositionally biased region" description="Low complexity" evidence="1">
    <location>
        <begin position="41"/>
        <end position="67"/>
    </location>
</feature>
<dbReference type="EMBL" id="JAANBB010000092">
    <property type="protein sequence ID" value="KAF7550740.1"/>
    <property type="molecule type" value="Genomic_DNA"/>
</dbReference>
<keyword evidence="3" id="KW-1185">Reference proteome</keyword>
<proteinExistence type="predicted"/>
<evidence type="ECO:0000313" key="2">
    <source>
        <dbReference type="EMBL" id="KAF7550740.1"/>
    </source>
</evidence>
<organism evidence="2 3">
    <name type="scientific">Cylindrodendrum hubeiense</name>
    <dbReference type="NCBI Taxonomy" id="595255"/>
    <lineage>
        <taxon>Eukaryota</taxon>
        <taxon>Fungi</taxon>
        <taxon>Dikarya</taxon>
        <taxon>Ascomycota</taxon>
        <taxon>Pezizomycotina</taxon>
        <taxon>Sordariomycetes</taxon>
        <taxon>Hypocreomycetidae</taxon>
        <taxon>Hypocreales</taxon>
        <taxon>Nectriaceae</taxon>
        <taxon>Cylindrodendrum</taxon>
    </lineage>
</organism>
<evidence type="ECO:0000313" key="3">
    <source>
        <dbReference type="Proteomes" id="UP000722485"/>
    </source>
</evidence>
<evidence type="ECO:0000256" key="1">
    <source>
        <dbReference type="SAM" id="MobiDB-lite"/>
    </source>
</evidence>
<accession>A0A9P5H6K6</accession>
<dbReference type="AlphaFoldDB" id="A0A9P5H6K6"/>
<gene>
    <name evidence="2" type="ORF">G7Z17_g5521</name>
</gene>
<sequence>MTVINIAIANITVANITVNGRGGPSRRRRRNRRNRKTPSTASEQAPSEQASSDQAASQDAASLLSSQGGEEDGSVKATDDWEISEYANWKREASSCATPTESEVVAAMNGSVADLPEIIRPPFPYRRGVDSQ</sequence>
<feature type="region of interest" description="Disordered" evidence="1">
    <location>
        <begin position="18"/>
        <end position="80"/>
    </location>
</feature>
<name>A0A9P5H6K6_9HYPO</name>
<feature type="compositionally biased region" description="Basic residues" evidence="1">
    <location>
        <begin position="24"/>
        <end position="36"/>
    </location>
</feature>
<protein>
    <submittedName>
        <fullName evidence="2">Uncharacterized protein</fullName>
    </submittedName>
</protein>
<dbReference type="Proteomes" id="UP000722485">
    <property type="component" value="Unassembled WGS sequence"/>
</dbReference>
<reference evidence="2" key="1">
    <citation type="submission" date="2020-03" db="EMBL/GenBank/DDBJ databases">
        <title>Draft Genome Sequence of Cylindrodendrum hubeiense.</title>
        <authorList>
            <person name="Buettner E."/>
            <person name="Kellner H."/>
        </authorList>
    </citation>
    <scope>NUCLEOTIDE SEQUENCE</scope>
    <source>
        <strain evidence="2">IHI 201604</strain>
    </source>
</reference>
<comment type="caution">
    <text evidence="2">The sequence shown here is derived from an EMBL/GenBank/DDBJ whole genome shotgun (WGS) entry which is preliminary data.</text>
</comment>